<sequence>MYRRALVGSSSSAPPTRYRKPIIRIGDIIIDTSRFTVHIRSLNIELSGDAMIYPGPEPHPAKGQIFGRIEVRAKWRLWLIDWLLQISLLYLNADRELVVTVHQAMDLPPRPDGSARNPYVKLFLLPDR</sequence>
<dbReference type="GO" id="GO:0050806">
    <property type="term" value="P:positive regulation of synaptic transmission"/>
    <property type="evidence" value="ECO:0007669"/>
    <property type="project" value="TreeGrafter"/>
</dbReference>
<evidence type="ECO:0000256" key="2">
    <source>
        <dbReference type="ARBA" id="ARBA00034103"/>
    </source>
</evidence>
<dbReference type="WBParaSite" id="L893_g8393.t1">
    <property type="protein sequence ID" value="L893_g8393.t1"/>
    <property type="gene ID" value="L893_g8393"/>
</dbReference>
<dbReference type="GO" id="GO:0048791">
    <property type="term" value="P:calcium ion-regulated exocytosis of neurotransmitter"/>
    <property type="evidence" value="ECO:0007669"/>
    <property type="project" value="TreeGrafter"/>
</dbReference>
<dbReference type="InterPro" id="IPR039032">
    <property type="entry name" value="Rim-like"/>
</dbReference>
<dbReference type="GO" id="GO:0044325">
    <property type="term" value="F:transmembrane transporter binding"/>
    <property type="evidence" value="ECO:0007669"/>
    <property type="project" value="TreeGrafter"/>
</dbReference>
<dbReference type="GO" id="GO:0031267">
    <property type="term" value="F:small GTPase binding"/>
    <property type="evidence" value="ECO:0007669"/>
    <property type="project" value="InterPro"/>
</dbReference>
<keyword evidence="3" id="KW-1185">Reference proteome</keyword>
<dbReference type="PANTHER" id="PTHR12157">
    <property type="entry name" value="REGULATING SYNAPTIC MEMBRANE EXOCYTOSIS PROTEIN"/>
    <property type="match status" value="1"/>
</dbReference>
<dbReference type="GO" id="GO:0042391">
    <property type="term" value="P:regulation of membrane potential"/>
    <property type="evidence" value="ECO:0007669"/>
    <property type="project" value="TreeGrafter"/>
</dbReference>
<accession>A0A1I8ARD7</accession>
<proteinExistence type="predicted"/>
<dbReference type="InterPro" id="IPR035892">
    <property type="entry name" value="C2_domain_sf"/>
</dbReference>
<protein>
    <submittedName>
        <fullName evidence="4">Arrestin_N domain-containing protein</fullName>
    </submittedName>
</protein>
<dbReference type="AlphaFoldDB" id="A0A1I8ARD7"/>
<dbReference type="Proteomes" id="UP000095287">
    <property type="component" value="Unplaced"/>
</dbReference>
<name>A0A1I8ARD7_9BILA</name>
<organism evidence="3 4">
    <name type="scientific">Steinernema glaseri</name>
    <dbReference type="NCBI Taxonomy" id="37863"/>
    <lineage>
        <taxon>Eukaryota</taxon>
        <taxon>Metazoa</taxon>
        <taxon>Ecdysozoa</taxon>
        <taxon>Nematoda</taxon>
        <taxon>Chromadorea</taxon>
        <taxon>Rhabditida</taxon>
        <taxon>Tylenchina</taxon>
        <taxon>Panagrolaimomorpha</taxon>
        <taxon>Strongyloidoidea</taxon>
        <taxon>Steinernematidae</taxon>
        <taxon>Steinernema</taxon>
    </lineage>
</organism>
<dbReference type="Gene3D" id="2.60.40.150">
    <property type="entry name" value="C2 domain"/>
    <property type="match status" value="1"/>
</dbReference>
<dbReference type="GO" id="GO:0048167">
    <property type="term" value="P:regulation of synaptic plasticity"/>
    <property type="evidence" value="ECO:0007669"/>
    <property type="project" value="TreeGrafter"/>
</dbReference>
<comment type="subcellular location">
    <subcellularLocation>
        <location evidence="2">Synapse</location>
    </subcellularLocation>
</comment>
<evidence type="ECO:0000313" key="4">
    <source>
        <dbReference type="WBParaSite" id="L893_g8393.t1"/>
    </source>
</evidence>
<dbReference type="GO" id="GO:0048788">
    <property type="term" value="C:cytoskeleton of presynaptic active zone"/>
    <property type="evidence" value="ECO:0007669"/>
    <property type="project" value="TreeGrafter"/>
</dbReference>
<dbReference type="SUPFAM" id="SSF49562">
    <property type="entry name" value="C2 domain (Calcium/lipid-binding domain, CaLB)"/>
    <property type="match status" value="1"/>
</dbReference>
<evidence type="ECO:0000313" key="3">
    <source>
        <dbReference type="Proteomes" id="UP000095287"/>
    </source>
</evidence>
<dbReference type="GO" id="GO:0042734">
    <property type="term" value="C:presynaptic membrane"/>
    <property type="evidence" value="ECO:0007669"/>
    <property type="project" value="TreeGrafter"/>
</dbReference>
<dbReference type="PANTHER" id="PTHR12157:SF21">
    <property type="entry name" value="RAB3 INTERACTING MOLECULE, ISOFORM F"/>
    <property type="match status" value="1"/>
</dbReference>
<evidence type="ECO:0000256" key="1">
    <source>
        <dbReference type="ARBA" id="ARBA00023018"/>
    </source>
</evidence>
<reference evidence="4" key="1">
    <citation type="submission" date="2016-11" db="UniProtKB">
        <authorList>
            <consortium name="WormBaseParasite"/>
        </authorList>
    </citation>
    <scope>IDENTIFICATION</scope>
</reference>
<keyword evidence="1" id="KW-0770">Synapse</keyword>